<dbReference type="RefSeq" id="WP_304385622.1">
    <property type="nucleotide sequence ID" value="NZ_JAUPBL010000065.1"/>
</dbReference>
<comment type="caution">
    <text evidence="2">The sequence shown here is derived from an EMBL/GenBank/DDBJ whole genome shotgun (WGS) entry which is preliminary data.</text>
</comment>
<dbReference type="PIRSF" id="PIRSF002825">
    <property type="entry name" value="CfbpA"/>
    <property type="match status" value="1"/>
</dbReference>
<organism evidence="2 3">
    <name type="scientific">Brachyspira innocens</name>
    <dbReference type="NCBI Taxonomy" id="13264"/>
    <lineage>
        <taxon>Bacteria</taxon>
        <taxon>Pseudomonadati</taxon>
        <taxon>Spirochaetota</taxon>
        <taxon>Spirochaetia</taxon>
        <taxon>Brachyspirales</taxon>
        <taxon>Brachyspiraceae</taxon>
        <taxon>Brachyspira</taxon>
    </lineage>
</organism>
<gene>
    <name evidence="2" type="ORF">Q5M86_06040</name>
</gene>
<dbReference type="Proteomes" id="UP001175147">
    <property type="component" value="Unassembled WGS sequence"/>
</dbReference>
<dbReference type="Pfam" id="PF13416">
    <property type="entry name" value="SBP_bac_8"/>
    <property type="match status" value="1"/>
</dbReference>
<evidence type="ECO:0000313" key="3">
    <source>
        <dbReference type="Proteomes" id="UP001175147"/>
    </source>
</evidence>
<protein>
    <submittedName>
        <fullName evidence="2">ABC transporter substrate-binding protein</fullName>
    </submittedName>
</protein>
<keyword evidence="1" id="KW-0732">Signal</keyword>
<dbReference type="PANTHER" id="PTHR30006:SF2">
    <property type="entry name" value="ABC TRANSPORTER SUBSTRATE-BINDING PROTEIN"/>
    <property type="match status" value="1"/>
</dbReference>
<reference evidence="2" key="1">
    <citation type="submission" date="2023-07" db="EMBL/GenBank/DDBJ databases">
        <title>Mucosal microbiota of week-old chicken and adult hens.</title>
        <authorList>
            <person name="Volf J."/>
            <person name="Karasova D."/>
            <person name="Crhanova M."/>
            <person name="Faldynova M."/>
            <person name="Prikrylova H."/>
            <person name="Zeman M."/>
            <person name="Babak V."/>
            <person name="Rajova J."/>
            <person name="Rychlik I."/>
        </authorList>
    </citation>
    <scope>NUCLEOTIDE SEQUENCE</scope>
    <source>
        <strain evidence="2">ET902</strain>
    </source>
</reference>
<sequence length="332" mass="37400">MKNIFMLAFISLIFYSCSNKTSDENRLVIYSPHALDFVEPLIKDFEEKNPNIKTELIAAGTGELIKRVETEQNTPLGDILWGANLNLIKDKLNLFEDYISTNENSLYDEYKNKEGSITRFTTIPSILIVNTNLTKDIKIEGYADLLNPALKGKIAYTDPSLSSSSFKHLINMLYAMGEGNPENGWEYVEKFVYNLDGKLLSGSSAVYKGVADSEYAVGLTFENAAANYAASGSPVKLVYMKEGVIMKADGIYIIKNAKHLENAKKFVDYITSYDAQKKMNEELNARAIRKDLPKSNILLPIEEIKVIHDNDEIVNKNKDTWLSKFKDIITTI</sequence>
<dbReference type="CDD" id="cd13546">
    <property type="entry name" value="PBP2_BitB"/>
    <property type="match status" value="1"/>
</dbReference>
<evidence type="ECO:0000256" key="1">
    <source>
        <dbReference type="ARBA" id="ARBA00022729"/>
    </source>
</evidence>
<accession>A0ABT8YYV2</accession>
<name>A0ABT8YYV2_9SPIR</name>
<dbReference type="InterPro" id="IPR026045">
    <property type="entry name" value="Ferric-bd"/>
</dbReference>
<keyword evidence="3" id="KW-1185">Reference proteome</keyword>
<dbReference type="SUPFAM" id="SSF53850">
    <property type="entry name" value="Periplasmic binding protein-like II"/>
    <property type="match status" value="1"/>
</dbReference>
<evidence type="ECO:0000313" key="2">
    <source>
        <dbReference type="EMBL" id="MDO7020329.1"/>
    </source>
</evidence>
<dbReference type="EMBL" id="JAUPBM010000060">
    <property type="protein sequence ID" value="MDO7020329.1"/>
    <property type="molecule type" value="Genomic_DNA"/>
</dbReference>
<dbReference type="InterPro" id="IPR006059">
    <property type="entry name" value="SBP"/>
</dbReference>
<proteinExistence type="predicted"/>
<dbReference type="Gene3D" id="3.40.190.10">
    <property type="entry name" value="Periplasmic binding protein-like II"/>
    <property type="match status" value="2"/>
</dbReference>
<dbReference type="PROSITE" id="PS51257">
    <property type="entry name" value="PROKAR_LIPOPROTEIN"/>
    <property type="match status" value="1"/>
</dbReference>
<dbReference type="PANTHER" id="PTHR30006">
    <property type="entry name" value="THIAMINE-BINDING PERIPLASMIC PROTEIN-RELATED"/>
    <property type="match status" value="1"/>
</dbReference>